<keyword evidence="2" id="KW-0238">DNA-binding</keyword>
<feature type="compositionally biased region" description="Polar residues" evidence="5">
    <location>
        <begin position="58"/>
        <end position="73"/>
    </location>
</feature>
<sequence length="426" mass="47554">MSNQKLPKMYNLNVNVATTLPVNFLGLDGQSNTPRTPEIVNSLVAMTNPFDALMKPTKGSNSPGSEESYSETVSPLGSPASSPPSVQHTRSQLIKEGLKLTIQTKRKHSGSDTKDDVEEFEAKRMRREELTEEDEERRKRRRERNKIAATKCRMKKREKTANLVNESELLETQNIELKTQIQDLQKQKKKLIDMLSMHSATCVKQSSPTVQNFEEFVGSNESFGNRFEGHPFCEPENNEDFQVGSTNGTTAMNPYGKDPNFAKLMDDVSTTTNYSRSFERPFVPTNVGYRDTDTGLPPTTPTAATAATATNYYQTKNRNVECNNKLSVNRSCYEYQSEKKSDKSKGIALKGRSEMKTLSGTYDEDENQVYRNSFHCGLADADGGDTYKPNGIIDGNFFANRTDVFGTGNDYANAFGNNPLDNGCMA</sequence>
<gene>
    <name evidence="7" type="ORF">RUM44_004665</name>
</gene>
<dbReference type="PANTHER" id="PTHR23351">
    <property type="entry name" value="FOS TRANSCRIPTION FACTOR-RELATED"/>
    <property type="match status" value="1"/>
</dbReference>
<evidence type="ECO:0000256" key="3">
    <source>
        <dbReference type="ARBA" id="ARBA00023163"/>
    </source>
</evidence>
<evidence type="ECO:0000256" key="5">
    <source>
        <dbReference type="SAM" id="MobiDB-lite"/>
    </source>
</evidence>
<reference evidence="7 8" key="1">
    <citation type="submission" date="2023-09" db="EMBL/GenBank/DDBJ databases">
        <title>Genomes of two closely related lineages of the louse Polyplax serrata with different host specificities.</title>
        <authorList>
            <person name="Martinu J."/>
            <person name="Tarabai H."/>
            <person name="Stefka J."/>
            <person name="Hypsa V."/>
        </authorList>
    </citation>
    <scope>NUCLEOTIDE SEQUENCE [LARGE SCALE GENOMIC DNA]</scope>
    <source>
        <strain evidence="7">98ZLc_SE</strain>
    </source>
</reference>
<dbReference type="Proteomes" id="UP001359485">
    <property type="component" value="Unassembled WGS sequence"/>
</dbReference>
<protein>
    <recommendedName>
        <fullName evidence="6">BZIP domain-containing protein</fullName>
    </recommendedName>
</protein>
<proteinExistence type="predicted"/>
<organism evidence="7 8">
    <name type="scientific">Polyplax serrata</name>
    <name type="common">Common mouse louse</name>
    <dbReference type="NCBI Taxonomy" id="468196"/>
    <lineage>
        <taxon>Eukaryota</taxon>
        <taxon>Metazoa</taxon>
        <taxon>Ecdysozoa</taxon>
        <taxon>Arthropoda</taxon>
        <taxon>Hexapoda</taxon>
        <taxon>Insecta</taxon>
        <taxon>Pterygota</taxon>
        <taxon>Neoptera</taxon>
        <taxon>Paraneoptera</taxon>
        <taxon>Psocodea</taxon>
        <taxon>Troctomorpha</taxon>
        <taxon>Phthiraptera</taxon>
        <taxon>Anoplura</taxon>
        <taxon>Polyplacidae</taxon>
        <taxon>Polyplax</taxon>
    </lineage>
</organism>
<dbReference type="Gene3D" id="1.20.5.170">
    <property type="match status" value="1"/>
</dbReference>
<keyword evidence="8" id="KW-1185">Reference proteome</keyword>
<dbReference type="PRINTS" id="PR00042">
    <property type="entry name" value="LEUZIPPRFOS"/>
</dbReference>
<keyword evidence="4" id="KW-0175">Coiled coil</keyword>
<evidence type="ECO:0000313" key="8">
    <source>
        <dbReference type="Proteomes" id="UP001359485"/>
    </source>
</evidence>
<evidence type="ECO:0000256" key="1">
    <source>
        <dbReference type="ARBA" id="ARBA00023015"/>
    </source>
</evidence>
<dbReference type="CDD" id="cd14722">
    <property type="entry name" value="bZIP_ATF3"/>
    <property type="match status" value="1"/>
</dbReference>
<dbReference type="PROSITE" id="PS00036">
    <property type="entry name" value="BZIP_BASIC"/>
    <property type="match status" value="1"/>
</dbReference>
<keyword evidence="3" id="KW-0804">Transcription</keyword>
<dbReference type="Pfam" id="PF00170">
    <property type="entry name" value="bZIP_1"/>
    <property type="match status" value="1"/>
</dbReference>
<feature type="domain" description="BZIP" evidence="6">
    <location>
        <begin position="135"/>
        <end position="198"/>
    </location>
</feature>
<evidence type="ECO:0000259" key="6">
    <source>
        <dbReference type="PROSITE" id="PS50217"/>
    </source>
</evidence>
<dbReference type="PANTHER" id="PTHR23351:SF24">
    <property type="entry name" value="ACTIVATING TRANSCRIPTION FACTOR 3-RELATED"/>
    <property type="match status" value="1"/>
</dbReference>
<dbReference type="InterPro" id="IPR046347">
    <property type="entry name" value="bZIP_sf"/>
</dbReference>
<evidence type="ECO:0000313" key="7">
    <source>
        <dbReference type="EMBL" id="KAK6634057.1"/>
    </source>
</evidence>
<feature type="region of interest" description="Disordered" evidence="5">
    <location>
        <begin position="52"/>
        <end position="91"/>
    </location>
</feature>
<feature type="compositionally biased region" description="Low complexity" evidence="5">
    <location>
        <begin position="74"/>
        <end position="85"/>
    </location>
</feature>
<evidence type="ECO:0000256" key="4">
    <source>
        <dbReference type="SAM" id="Coils"/>
    </source>
</evidence>
<keyword evidence="1" id="KW-0805">Transcription regulation</keyword>
<accession>A0ABR1B3I0</accession>
<dbReference type="EMBL" id="JAWJWF010000004">
    <property type="protein sequence ID" value="KAK6634057.1"/>
    <property type="molecule type" value="Genomic_DNA"/>
</dbReference>
<dbReference type="PROSITE" id="PS50217">
    <property type="entry name" value="BZIP"/>
    <property type="match status" value="1"/>
</dbReference>
<dbReference type="InterPro" id="IPR004827">
    <property type="entry name" value="bZIP"/>
</dbReference>
<evidence type="ECO:0000256" key="2">
    <source>
        <dbReference type="ARBA" id="ARBA00023125"/>
    </source>
</evidence>
<dbReference type="InterPro" id="IPR000837">
    <property type="entry name" value="AP-1"/>
</dbReference>
<dbReference type="SMART" id="SM00338">
    <property type="entry name" value="BRLZ"/>
    <property type="match status" value="1"/>
</dbReference>
<feature type="coiled-coil region" evidence="4">
    <location>
        <begin position="167"/>
        <end position="194"/>
    </location>
</feature>
<name>A0ABR1B3I0_POLSC</name>
<dbReference type="SUPFAM" id="SSF57959">
    <property type="entry name" value="Leucine zipper domain"/>
    <property type="match status" value="1"/>
</dbReference>
<comment type="caution">
    <text evidence="7">The sequence shown here is derived from an EMBL/GenBank/DDBJ whole genome shotgun (WGS) entry which is preliminary data.</text>
</comment>